<proteinExistence type="predicted"/>
<dbReference type="AlphaFoldDB" id="A0A6L2MN88"/>
<evidence type="ECO:0008006" key="3">
    <source>
        <dbReference type="Google" id="ProtNLM"/>
    </source>
</evidence>
<dbReference type="EMBL" id="BKCJ010007077">
    <property type="protein sequence ID" value="GEU75413.1"/>
    <property type="molecule type" value="Genomic_DNA"/>
</dbReference>
<feature type="region of interest" description="Disordered" evidence="1">
    <location>
        <begin position="373"/>
        <end position="393"/>
    </location>
</feature>
<evidence type="ECO:0000313" key="2">
    <source>
        <dbReference type="EMBL" id="GEU75413.1"/>
    </source>
</evidence>
<comment type="caution">
    <text evidence="2">The sequence shown here is derived from an EMBL/GenBank/DDBJ whole genome shotgun (WGS) entry which is preliminary data.</text>
</comment>
<name>A0A6L2MN88_TANCI</name>
<protein>
    <recommendedName>
        <fullName evidence="3">Reverse transcriptase domain-containing protein</fullName>
    </recommendedName>
</protein>
<gene>
    <name evidence="2" type="ORF">Tci_047391</name>
</gene>
<reference evidence="2" key="1">
    <citation type="journal article" date="2019" name="Sci. Rep.">
        <title>Draft genome of Tanacetum cinerariifolium, the natural source of mosquito coil.</title>
        <authorList>
            <person name="Yamashiro T."/>
            <person name="Shiraishi A."/>
            <person name="Satake H."/>
            <person name="Nakayama K."/>
        </authorList>
    </citation>
    <scope>NUCLEOTIDE SEQUENCE</scope>
</reference>
<organism evidence="2">
    <name type="scientific">Tanacetum cinerariifolium</name>
    <name type="common">Dalmatian daisy</name>
    <name type="synonym">Chrysanthemum cinerariifolium</name>
    <dbReference type="NCBI Taxonomy" id="118510"/>
    <lineage>
        <taxon>Eukaryota</taxon>
        <taxon>Viridiplantae</taxon>
        <taxon>Streptophyta</taxon>
        <taxon>Embryophyta</taxon>
        <taxon>Tracheophyta</taxon>
        <taxon>Spermatophyta</taxon>
        <taxon>Magnoliopsida</taxon>
        <taxon>eudicotyledons</taxon>
        <taxon>Gunneridae</taxon>
        <taxon>Pentapetalae</taxon>
        <taxon>asterids</taxon>
        <taxon>campanulids</taxon>
        <taxon>Asterales</taxon>
        <taxon>Asteraceae</taxon>
        <taxon>Asteroideae</taxon>
        <taxon>Anthemideae</taxon>
        <taxon>Anthemidinae</taxon>
        <taxon>Tanacetum</taxon>
    </lineage>
</organism>
<evidence type="ECO:0000256" key="1">
    <source>
        <dbReference type="SAM" id="MobiDB-lite"/>
    </source>
</evidence>
<accession>A0A6L2MN88</accession>
<sequence>MNQNFFKPNLCYEPYSSSFDRYQPLQSFVTQQLPQRSNEDIKLEMAKLIKNNRILLNDNIFPHEEASMKVLLAKERILKLIQAWDDKQIESWSLPALLLQLLNDSRTIDEMLKKREQAVNLVVQKKQEEQAAQIFTPNWDFSMINDDEEHSIQYKEYLENSSNAVTTVLPTEEPEDSLSMGDEHLSTILEMKSDKAIKSSVKNLVPIPSEYEVTSDDESECDVPIKDESSLVFTTFSNPIFDDNNDFTSTDDELLSNEDVPMENFKNYLNPFFDDEEINSDEIDPHYFNAESDLIKSLSSRDTLFDSSSKFDYLEQFSGELLPTSIIDEEIDVFIDTDDLMPPGIESDDYGLEGDIQFLEKLLSNDTPPILENKSSNFDHHDSPSFPRPPPEPPDVEIFFESNSGVLTTNVVKGISEHDVLMPNIFPTLPTFDLLYPVYDTLLPFSSENKDKVFKPGILSYLLVSHQDKTTFDFFRTRW</sequence>